<proteinExistence type="predicted"/>
<keyword evidence="1" id="KW-0472">Membrane</keyword>
<dbReference type="AlphaFoldDB" id="A0A9P8PRU9"/>
<keyword evidence="3" id="KW-1185">Reference proteome</keyword>
<gene>
    <name evidence="2" type="ORF">WICPIJ_009108</name>
</gene>
<keyword evidence="1" id="KW-0812">Transmembrane</keyword>
<accession>A0A9P8PRU9</accession>
<feature type="transmembrane region" description="Helical" evidence="1">
    <location>
        <begin position="12"/>
        <end position="28"/>
    </location>
</feature>
<sequence length="108" mass="11300">MKSTTFPSEPLTNVSSMFFSIITLAPVFKVSVRGAVIPFIRALILSLSVSGFNVPPSTAVKTCSSPSNSSSLVLLAVSTSFLVEYICAGSMSSLANGLLNSINFFVVS</sequence>
<protein>
    <submittedName>
        <fullName evidence="2">Uncharacterized protein</fullName>
    </submittedName>
</protein>
<keyword evidence="1" id="KW-1133">Transmembrane helix</keyword>
<evidence type="ECO:0000313" key="2">
    <source>
        <dbReference type="EMBL" id="KAH3676452.1"/>
    </source>
</evidence>
<dbReference type="EMBL" id="JAEUBG010005277">
    <property type="protein sequence ID" value="KAH3676452.1"/>
    <property type="molecule type" value="Genomic_DNA"/>
</dbReference>
<organism evidence="2 3">
    <name type="scientific">Wickerhamomyces pijperi</name>
    <name type="common">Yeast</name>
    <name type="synonym">Pichia pijperi</name>
    <dbReference type="NCBI Taxonomy" id="599730"/>
    <lineage>
        <taxon>Eukaryota</taxon>
        <taxon>Fungi</taxon>
        <taxon>Dikarya</taxon>
        <taxon>Ascomycota</taxon>
        <taxon>Saccharomycotina</taxon>
        <taxon>Saccharomycetes</taxon>
        <taxon>Phaffomycetales</taxon>
        <taxon>Wickerhamomycetaceae</taxon>
        <taxon>Wickerhamomyces</taxon>
    </lineage>
</organism>
<dbReference type="Proteomes" id="UP000774326">
    <property type="component" value="Unassembled WGS sequence"/>
</dbReference>
<reference evidence="2" key="2">
    <citation type="submission" date="2021-01" db="EMBL/GenBank/DDBJ databases">
        <authorList>
            <person name="Schikora-Tamarit M.A."/>
        </authorList>
    </citation>
    <scope>NUCLEOTIDE SEQUENCE</scope>
    <source>
        <strain evidence="2">CBS2887</strain>
    </source>
</reference>
<reference evidence="2" key="1">
    <citation type="journal article" date="2021" name="Open Biol.">
        <title>Shared evolutionary footprints suggest mitochondrial oxidative damage underlies multiple complex I losses in fungi.</title>
        <authorList>
            <person name="Schikora-Tamarit M.A."/>
            <person name="Marcet-Houben M."/>
            <person name="Nosek J."/>
            <person name="Gabaldon T."/>
        </authorList>
    </citation>
    <scope>NUCLEOTIDE SEQUENCE</scope>
    <source>
        <strain evidence="2">CBS2887</strain>
    </source>
</reference>
<evidence type="ECO:0000256" key="1">
    <source>
        <dbReference type="SAM" id="Phobius"/>
    </source>
</evidence>
<comment type="caution">
    <text evidence="2">The sequence shown here is derived from an EMBL/GenBank/DDBJ whole genome shotgun (WGS) entry which is preliminary data.</text>
</comment>
<name>A0A9P8PRU9_WICPI</name>
<evidence type="ECO:0000313" key="3">
    <source>
        <dbReference type="Proteomes" id="UP000774326"/>
    </source>
</evidence>